<dbReference type="InterPro" id="IPR025398">
    <property type="entry name" value="DUF4371"/>
</dbReference>
<keyword evidence="2" id="KW-0812">Transmembrane</keyword>
<keyword evidence="2" id="KW-1133">Transmembrane helix</keyword>
<dbReference type="InterPro" id="IPR006580">
    <property type="entry name" value="Znf_TTF"/>
</dbReference>
<accession>A0A2N9J031</accession>
<reference evidence="4" key="1">
    <citation type="submission" date="2018-02" db="EMBL/GenBank/DDBJ databases">
        <authorList>
            <person name="Cohen D.B."/>
            <person name="Kent A.D."/>
        </authorList>
    </citation>
    <scope>NUCLEOTIDE SEQUENCE</scope>
</reference>
<dbReference type="SMART" id="SM00597">
    <property type="entry name" value="ZnF_TTF"/>
    <property type="match status" value="1"/>
</dbReference>
<sequence length="717" mass="82552">MEKYFKRKSELELPPPTKRVDNSSSSTKRVDNSSSKQDRAEINLADLPSDPGLRLRITDYHPNDRDQVRRAYAQRKACQPKEHNFPYKTYGANNRRFNKGWFTRFDWLEYSIAKDAAFCLYCYLFKRDVGEQAGGDTFVTEGFSNWKCPEKLRIHEGGINSSHNQARRMFEDLLKPNQSIQSFHFKQTDQARIEYRTRLNASIDCIRFLLRQGLAFRGHDESEDSSNQGNFLELLKFLADHNEDIKAVTLRNAPENNMMISPAIQKDIVSAAAVETSNAIIMELGDAFFSVLIDESRDISTKEQMAVALRYVDKKGHVVERFLGIEHVTDTTALSLKAAVEDLFCSCKRLDLLKEKQATRVVESVHTGELPSGQGLNQETSLKRSCDTRWSSHYNTMISLIDMFPSIVDVLDAVAEDGSTSELRGQAEHLSHFIQSFGFVFNLHLMRYILGVSNELSQALQRKDQDIVNAMKLVRISKERLQIMRENGWSSLLDEVSTFCGINKILVPNMDDIYVARGRSRRYTDGMTNLHFYRVELFYAIIDMQLQELNNRFTESNTELLLCVSCLSPSDFFATFDKQKLIRLAQFYPEDFSSSELMILSDQLDNYIFDVRSSIEFSKLEGICDLAQKMVETKKNVVYPLVYLLVTLALTLPVATATVERAFSAMKIVKNRLRSRMSDQWMNDSLIVYIEKDIFHSIDNEAIMQRFQNMKTRRNQL</sequence>
<dbReference type="EMBL" id="OIVN01006282">
    <property type="protein sequence ID" value="SPD29681.1"/>
    <property type="molecule type" value="Genomic_DNA"/>
</dbReference>
<evidence type="ECO:0000256" key="1">
    <source>
        <dbReference type="SAM" id="MobiDB-lite"/>
    </source>
</evidence>
<feature type="transmembrane region" description="Helical" evidence="2">
    <location>
        <begin position="637"/>
        <end position="659"/>
    </location>
</feature>
<gene>
    <name evidence="4" type="ORF">FSB_LOCUS57563</name>
</gene>
<feature type="domain" description="TTF-type" evidence="3">
    <location>
        <begin position="93"/>
        <end position="186"/>
    </location>
</feature>
<keyword evidence="2" id="KW-0472">Membrane</keyword>
<dbReference type="PANTHER" id="PTHR11697">
    <property type="entry name" value="GENERAL TRANSCRIPTION FACTOR 2-RELATED ZINC FINGER PROTEIN"/>
    <property type="match status" value="1"/>
</dbReference>
<evidence type="ECO:0000256" key="2">
    <source>
        <dbReference type="SAM" id="Phobius"/>
    </source>
</evidence>
<evidence type="ECO:0000259" key="3">
    <source>
        <dbReference type="SMART" id="SM00597"/>
    </source>
</evidence>
<dbReference type="Pfam" id="PF05699">
    <property type="entry name" value="Dimer_Tnp_hAT"/>
    <property type="match status" value="1"/>
</dbReference>
<feature type="compositionally biased region" description="Basic and acidic residues" evidence="1">
    <location>
        <begin position="1"/>
        <end position="11"/>
    </location>
</feature>
<dbReference type="InterPro" id="IPR055298">
    <property type="entry name" value="AtLOH3-like"/>
</dbReference>
<proteinExistence type="predicted"/>
<evidence type="ECO:0000313" key="4">
    <source>
        <dbReference type="EMBL" id="SPD29681.1"/>
    </source>
</evidence>
<dbReference type="GO" id="GO:0046983">
    <property type="term" value="F:protein dimerization activity"/>
    <property type="evidence" value="ECO:0007669"/>
    <property type="project" value="InterPro"/>
</dbReference>
<organism evidence="4">
    <name type="scientific">Fagus sylvatica</name>
    <name type="common">Beechnut</name>
    <dbReference type="NCBI Taxonomy" id="28930"/>
    <lineage>
        <taxon>Eukaryota</taxon>
        <taxon>Viridiplantae</taxon>
        <taxon>Streptophyta</taxon>
        <taxon>Embryophyta</taxon>
        <taxon>Tracheophyta</taxon>
        <taxon>Spermatophyta</taxon>
        <taxon>Magnoliopsida</taxon>
        <taxon>eudicotyledons</taxon>
        <taxon>Gunneridae</taxon>
        <taxon>Pentapetalae</taxon>
        <taxon>rosids</taxon>
        <taxon>fabids</taxon>
        <taxon>Fagales</taxon>
        <taxon>Fagaceae</taxon>
        <taxon>Fagus</taxon>
    </lineage>
</organism>
<dbReference type="PANTHER" id="PTHR11697:SF230">
    <property type="entry name" value="ZINC FINGER, MYM DOMAIN CONTAINING 1"/>
    <property type="match status" value="1"/>
</dbReference>
<dbReference type="InterPro" id="IPR008906">
    <property type="entry name" value="HATC_C_dom"/>
</dbReference>
<dbReference type="Pfam" id="PF14291">
    <property type="entry name" value="DUF4371"/>
    <property type="match status" value="1"/>
</dbReference>
<feature type="compositionally biased region" description="Basic and acidic residues" evidence="1">
    <location>
        <begin position="28"/>
        <end position="41"/>
    </location>
</feature>
<name>A0A2N9J031_FAGSY</name>
<protein>
    <recommendedName>
        <fullName evidence="3">TTF-type domain-containing protein</fullName>
    </recommendedName>
</protein>
<dbReference type="AlphaFoldDB" id="A0A2N9J031"/>
<feature type="region of interest" description="Disordered" evidence="1">
    <location>
        <begin position="1"/>
        <end position="41"/>
    </location>
</feature>